<evidence type="ECO:0000256" key="1">
    <source>
        <dbReference type="ARBA" id="ARBA00022490"/>
    </source>
</evidence>
<dbReference type="GO" id="GO:0051287">
    <property type="term" value="F:NAD binding"/>
    <property type="evidence" value="ECO:0007669"/>
    <property type="project" value="InterPro"/>
</dbReference>
<dbReference type="AlphaFoldDB" id="A0A3D8J3H9"/>
<evidence type="ECO:0000256" key="9">
    <source>
        <dbReference type="ARBA" id="ARBA00023285"/>
    </source>
</evidence>
<keyword evidence="2 10" id="KW-0479">Metal-binding</keyword>
<keyword evidence="8 10" id="KW-0664">Pyridoxine biosynthesis</keyword>
<evidence type="ECO:0000256" key="8">
    <source>
        <dbReference type="ARBA" id="ARBA00023096"/>
    </source>
</evidence>
<dbReference type="Pfam" id="PF04166">
    <property type="entry name" value="PdxA"/>
    <property type="match status" value="1"/>
</dbReference>
<dbReference type="EC" id="1.1.1.262" evidence="10"/>
<keyword evidence="6 10" id="KW-0560">Oxidoreductase</keyword>
<dbReference type="EMBL" id="NXLV01000002">
    <property type="protein sequence ID" value="RDU71800.1"/>
    <property type="molecule type" value="Genomic_DNA"/>
</dbReference>
<keyword evidence="4 10" id="KW-0460">Magnesium</keyword>
<feature type="binding site" evidence="10">
    <location>
        <position position="123"/>
    </location>
    <ligand>
        <name>substrate</name>
    </ligand>
</feature>
<evidence type="ECO:0000256" key="7">
    <source>
        <dbReference type="ARBA" id="ARBA00023027"/>
    </source>
</evidence>
<dbReference type="UniPathway" id="UPA00244">
    <property type="reaction ID" value="UER00312"/>
</dbReference>
<feature type="binding site" evidence="10">
    <location>
        <position position="264"/>
    </location>
    <ligand>
        <name>substrate</name>
    </ligand>
</feature>
<keyword evidence="9 10" id="KW-0170">Cobalt</keyword>
<dbReference type="PANTHER" id="PTHR30004:SF6">
    <property type="entry name" value="D-THREONATE 4-PHOSPHATE DEHYDROGENASE"/>
    <property type="match status" value="1"/>
</dbReference>
<dbReference type="GO" id="GO:0050897">
    <property type="term" value="F:cobalt ion binding"/>
    <property type="evidence" value="ECO:0007669"/>
    <property type="project" value="UniProtKB-UniRule"/>
</dbReference>
<evidence type="ECO:0000256" key="2">
    <source>
        <dbReference type="ARBA" id="ARBA00022723"/>
    </source>
</evidence>
<keyword evidence="7 10" id="KW-0520">NAD</keyword>
<proteinExistence type="inferred from homology"/>
<feature type="binding site" evidence="10">
    <location>
        <position position="191"/>
    </location>
    <ligand>
        <name>a divalent metal cation</name>
        <dbReference type="ChEBI" id="CHEBI:60240"/>
        <note>ligand shared between dimeric partners</note>
    </ligand>
</feature>
<comment type="subunit">
    <text evidence="10">Homodimer.</text>
</comment>
<comment type="subcellular location">
    <subcellularLocation>
        <location evidence="10">Cytoplasm</location>
    </subcellularLocation>
</comment>
<comment type="catalytic activity">
    <reaction evidence="10">
        <text>4-(phosphooxy)-L-threonine + NAD(+) = 3-amino-2-oxopropyl phosphate + CO2 + NADH</text>
        <dbReference type="Rhea" id="RHEA:32275"/>
        <dbReference type="ChEBI" id="CHEBI:16526"/>
        <dbReference type="ChEBI" id="CHEBI:57279"/>
        <dbReference type="ChEBI" id="CHEBI:57540"/>
        <dbReference type="ChEBI" id="CHEBI:57945"/>
        <dbReference type="ChEBI" id="CHEBI:58452"/>
        <dbReference type="EC" id="1.1.1.262"/>
    </reaction>
</comment>
<feature type="binding site" evidence="10">
    <location>
        <position position="152"/>
    </location>
    <ligand>
        <name>a divalent metal cation</name>
        <dbReference type="ChEBI" id="CHEBI:60240"/>
        <note>ligand shared between dimeric partners</note>
    </ligand>
</feature>
<dbReference type="OrthoDB" id="9801783at2"/>
<dbReference type="PANTHER" id="PTHR30004">
    <property type="entry name" value="4-HYDROXYTHREONINE-4-PHOSPHATE DEHYDROGENASE"/>
    <property type="match status" value="1"/>
</dbReference>
<name>A0A3D8J3H9_9HELI</name>
<evidence type="ECO:0000256" key="4">
    <source>
        <dbReference type="ARBA" id="ARBA00022842"/>
    </source>
</evidence>
<dbReference type="GO" id="GO:0042823">
    <property type="term" value="P:pyridoxal phosphate biosynthetic process"/>
    <property type="evidence" value="ECO:0007669"/>
    <property type="project" value="UniProtKB-UniRule"/>
</dbReference>
<evidence type="ECO:0000256" key="5">
    <source>
        <dbReference type="ARBA" id="ARBA00022857"/>
    </source>
</evidence>
<comment type="pathway">
    <text evidence="10">Cofactor biosynthesis; pyridoxine 5'-phosphate biosynthesis; pyridoxine 5'-phosphate from D-erythrose 4-phosphate: step 4/5.</text>
</comment>
<gene>
    <name evidence="10" type="primary">pdxA</name>
    <name evidence="11" type="ORF">CQA58_01795</name>
</gene>
<evidence type="ECO:0000313" key="12">
    <source>
        <dbReference type="Proteomes" id="UP000257045"/>
    </source>
</evidence>
<feature type="binding site" evidence="10">
    <location>
        <position position="124"/>
    </location>
    <ligand>
        <name>substrate</name>
    </ligand>
</feature>
<protein>
    <recommendedName>
        <fullName evidence="10">4-hydroxythreonine-4-phosphate dehydrogenase</fullName>
        <ecNumber evidence="10">1.1.1.262</ecNumber>
    </recommendedName>
    <alternativeName>
        <fullName evidence="10">4-(phosphohydroxy)-L-threonine dehydrogenase</fullName>
    </alternativeName>
</protein>
<dbReference type="SUPFAM" id="SSF53659">
    <property type="entry name" value="Isocitrate/Isopropylmalate dehydrogenase-like"/>
    <property type="match status" value="1"/>
</dbReference>
<dbReference type="NCBIfam" id="NF003040">
    <property type="entry name" value="PRK03946.1"/>
    <property type="match status" value="1"/>
</dbReference>
<dbReference type="Proteomes" id="UP000257045">
    <property type="component" value="Unassembled WGS sequence"/>
</dbReference>
<keyword evidence="5 10" id="KW-0521">NADP</keyword>
<dbReference type="RefSeq" id="WP_115569010.1">
    <property type="nucleotide sequence ID" value="NZ_NXLV01000002.1"/>
</dbReference>
<dbReference type="GO" id="GO:0005737">
    <property type="term" value="C:cytoplasm"/>
    <property type="evidence" value="ECO:0007669"/>
    <property type="project" value="UniProtKB-SubCell"/>
</dbReference>
<dbReference type="GO" id="GO:0008615">
    <property type="term" value="P:pyridoxine biosynthetic process"/>
    <property type="evidence" value="ECO:0007669"/>
    <property type="project" value="UniProtKB-UniRule"/>
</dbReference>
<accession>A0A3D8J3H9</accession>
<dbReference type="Gene3D" id="3.40.718.10">
    <property type="entry name" value="Isopropylmalate Dehydrogenase"/>
    <property type="match status" value="1"/>
</dbReference>
<feature type="binding site" evidence="10">
    <location>
        <position position="273"/>
    </location>
    <ligand>
        <name>substrate</name>
    </ligand>
</feature>
<evidence type="ECO:0000313" key="11">
    <source>
        <dbReference type="EMBL" id="RDU71800.1"/>
    </source>
</evidence>
<dbReference type="GO" id="GO:0008270">
    <property type="term" value="F:zinc ion binding"/>
    <property type="evidence" value="ECO:0007669"/>
    <property type="project" value="UniProtKB-UniRule"/>
</dbReference>
<evidence type="ECO:0000256" key="6">
    <source>
        <dbReference type="ARBA" id="ARBA00023002"/>
    </source>
</evidence>
<dbReference type="GO" id="GO:0000287">
    <property type="term" value="F:magnesium ion binding"/>
    <property type="evidence" value="ECO:0007669"/>
    <property type="project" value="UniProtKB-UniRule"/>
</dbReference>
<reference evidence="11 12" key="1">
    <citation type="submission" date="2018-04" db="EMBL/GenBank/DDBJ databases">
        <title>Novel Campyloabacter and Helicobacter Species and Strains.</title>
        <authorList>
            <person name="Mannion A.J."/>
            <person name="Shen Z."/>
            <person name="Fox J.G."/>
        </authorList>
    </citation>
    <scope>NUCLEOTIDE SEQUENCE [LARGE SCALE GENOMIC DNA]</scope>
    <source>
        <strain evidence="11 12">MIT 04-9366</strain>
    </source>
</reference>
<keyword evidence="1 10" id="KW-0963">Cytoplasm</keyword>
<keyword evidence="12" id="KW-1185">Reference proteome</keyword>
<dbReference type="HAMAP" id="MF_02086">
    <property type="entry name" value="PdxA_Epsilonprot"/>
    <property type="match status" value="1"/>
</dbReference>
<dbReference type="InterPro" id="IPR037539">
    <property type="entry name" value="PdxA_epsilonprot"/>
</dbReference>
<organism evidence="11 12">
    <name type="scientific">Helicobacter brantae</name>
    <dbReference type="NCBI Taxonomy" id="375927"/>
    <lineage>
        <taxon>Bacteria</taxon>
        <taxon>Pseudomonadati</taxon>
        <taxon>Campylobacterota</taxon>
        <taxon>Epsilonproteobacteria</taxon>
        <taxon>Campylobacterales</taxon>
        <taxon>Helicobacteraceae</taxon>
        <taxon>Helicobacter</taxon>
    </lineage>
</organism>
<comment type="cofactor">
    <cofactor evidence="10">
        <name>Zn(2+)</name>
        <dbReference type="ChEBI" id="CHEBI:29105"/>
    </cofactor>
    <cofactor evidence="10">
        <name>Mg(2+)</name>
        <dbReference type="ChEBI" id="CHEBI:18420"/>
    </cofactor>
    <cofactor evidence="10">
        <name>Co(2+)</name>
        <dbReference type="ChEBI" id="CHEBI:48828"/>
    </cofactor>
</comment>
<comment type="miscellaneous">
    <text evidence="10">The active site is located at the dimer interface.</text>
</comment>
<comment type="similarity">
    <text evidence="10">Belongs to the PdxA family.</text>
</comment>
<feature type="binding site" evidence="10">
    <location>
        <position position="255"/>
    </location>
    <ligand>
        <name>substrate</name>
    </ligand>
</feature>
<keyword evidence="3 10" id="KW-0862">Zinc</keyword>
<comment type="function">
    <text evidence="10">Catalyzes the NAD(P)-dependent oxidation of 4-(phosphooxy)-L-threonine (HTP) into 2-amino-3-oxo-4-(phosphooxy)butyric acid which spontaneously decarboxylates to form 3-amino-2-oxopropyl phosphate (AHAP).</text>
</comment>
<dbReference type="InterPro" id="IPR005255">
    <property type="entry name" value="PdxA_fam"/>
</dbReference>
<feature type="binding site" evidence="10">
    <location>
        <position position="247"/>
    </location>
    <ligand>
        <name>a divalent metal cation</name>
        <dbReference type="ChEBI" id="CHEBI:60240"/>
        <note>ligand shared between dimeric partners</note>
    </ligand>
</feature>
<evidence type="ECO:0000256" key="3">
    <source>
        <dbReference type="ARBA" id="ARBA00022833"/>
    </source>
</evidence>
<dbReference type="GO" id="GO:0050570">
    <property type="term" value="F:4-hydroxythreonine-4-phosphate dehydrogenase activity"/>
    <property type="evidence" value="ECO:0007669"/>
    <property type="project" value="UniProtKB-UniRule"/>
</dbReference>
<evidence type="ECO:0000256" key="10">
    <source>
        <dbReference type="HAMAP-Rule" id="MF_02086"/>
    </source>
</evidence>
<comment type="caution">
    <text evidence="11">The sequence shown here is derived from an EMBL/GenBank/DDBJ whole genome shotgun (WGS) entry which is preliminary data.</text>
</comment>
<sequence>MKKIAISCGDINGVGLEILLKAHEQIIQTISPIYCVHYELLSTASSLLSLPLPSSLTPSMCLPPPLPLPTISPKTISQESGAYSYESFILGCKLCEERKASALVTLPIHKQAWQLAGVREIGHTQALSARYKKEAIMMLGCEKMFVALYTDHIPLKEVSSHIKRERLFEFFKALYHTHTKESYCVMGLNPHAGDGGMIGDEEREIQLAIKQINNELGKEVFKGVYPPDCSFIPSRQKEFDTWIAMYHDVGLCVLKAIYFEESINVSLNLPILRTSVDHGVAFDIAYEGKANITSYLNAIAYASAK</sequence>